<organism evidence="5 6">
    <name type="scientific">Actinomadura physcomitrii</name>
    <dbReference type="NCBI Taxonomy" id="2650748"/>
    <lineage>
        <taxon>Bacteria</taxon>
        <taxon>Bacillati</taxon>
        <taxon>Actinomycetota</taxon>
        <taxon>Actinomycetes</taxon>
        <taxon>Streptosporangiales</taxon>
        <taxon>Thermomonosporaceae</taxon>
        <taxon>Actinomadura</taxon>
    </lineage>
</organism>
<dbReference type="Gene3D" id="3.40.50.2300">
    <property type="match status" value="2"/>
</dbReference>
<evidence type="ECO:0000256" key="1">
    <source>
        <dbReference type="ARBA" id="ARBA00010062"/>
    </source>
</evidence>
<dbReference type="RefSeq" id="WP_151595498.1">
    <property type="nucleotide sequence ID" value="NZ_WBMS02000016.1"/>
</dbReference>
<evidence type="ECO:0000256" key="3">
    <source>
        <dbReference type="SAM" id="SignalP"/>
    </source>
</evidence>
<dbReference type="SUPFAM" id="SSF53822">
    <property type="entry name" value="Periplasmic binding protein-like I"/>
    <property type="match status" value="1"/>
</dbReference>
<dbReference type="PROSITE" id="PS51257">
    <property type="entry name" value="PROKAR_LIPOPROTEIN"/>
    <property type="match status" value="1"/>
</dbReference>
<comment type="caution">
    <text evidence="5">The sequence shown here is derived from an EMBL/GenBank/DDBJ whole genome shotgun (WGS) entry which is preliminary data.</text>
</comment>
<evidence type="ECO:0000313" key="5">
    <source>
        <dbReference type="EMBL" id="MWA02894.1"/>
    </source>
</evidence>
<feature type="signal peptide" evidence="3">
    <location>
        <begin position="1"/>
        <end position="31"/>
    </location>
</feature>
<dbReference type="EMBL" id="WBMS02000016">
    <property type="protein sequence ID" value="MWA02894.1"/>
    <property type="molecule type" value="Genomic_DNA"/>
</dbReference>
<reference evidence="5" key="1">
    <citation type="submission" date="2019-12" db="EMBL/GenBank/DDBJ databases">
        <title>Actinomadura physcomitrii sp. nov., a novel actinomycete isolated from moss [Physcomitrium sphaericum (Ludw) Fuernr].</title>
        <authorList>
            <person name="Zhuang X."/>
        </authorList>
    </citation>
    <scope>NUCLEOTIDE SEQUENCE [LARGE SCALE GENOMIC DNA]</scope>
    <source>
        <strain evidence="5">LD22</strain>
    </source>
</reference>
<keyword evidence="2 3" id="KW-0732">Signal</keyword>
<feature type="domain" description="Leucine-binding protein" evidence="4">
    <location>
        <begin position="60"/>
        <end position="381"/>
    </location>
</feature>
<evidence type="ECO:0000259" key="4">
    <source>
        <dbReference type="Pfam" id="PF13458"/>
    </source>
</evidence>
<dbReference type="InterPro" id="IPR028081">
    <property type="entry name" value="Leu-bd"/>
</dbReference>
<sequence>MVSVRCDPRRAKALLASALLAATLGAAGCSAAHDGPPAARTPGVTREPCPHPVNKGHGCIYLGSLSDLTTGPFRSQGAPITQAQRAFWDRVNHQGGIGGYDVDVTTYVRDNHYDPRVQTSAYDEIKGKVLALAQTLGSPTTDAILGRLRADRMIAVPASFTSKWVFEDNVLESGASYCFEAMNGVDYGVDHFKAKSVMVVHYSGDYGDDAAAGVKAAAGARGVSYIDVPTVQGTPGKSTAEQAAAVRAVLSRRPDLVVLTTGPADAATIVAKTVQAGYKGHFIGDNPTWSKSLVRSPAFAAMKERYLIAAPYKPFATDSPGYTAMRLALGRVEPDDSYTTGWALSYPLKEVIQHAVAAKDLTRAGLLRAVHELKHVNYEGIMPAEAGNRSAAADVSAFRESTIGKPDEHAFTGIRTITDFAAGLTARGYRLKAPCYSTK</sequence>
<accession>A0A6I4MF91</accession>
<dbReference type="Pfam" id="PF13458">
    <property type="entry name" value="Peripla_BP_6"/>
    <property type="match status" value="1"/>
</dbReference>
<protein>
    <submittedName>
        <fullName evidence="5">ABC transporter substrate-binding protein</fullName>
    </submittedName>
</protein>
<keyword evidence="6" id="KW-1185">Reference proteome</keyword>
<dbReference type="Proteomes" id="UP000462055">
    <property type="component" value="Unassembled WGS sequence"/>
</dbReference>
<dbReference type="InterPro" id="IPR028082">
    <property type="entry name" value="Peripla_BP_I"/>
</dbReference>
<proteinExistence type="inferred from homology"/>
<evidence type="ECO:0000256" key="2">
    <source>
        <dbReference type="ARBA" id="ARBA00022729"/>
    </source>
</evidence>
<evidence type="ECO:0000313" key="6">
    <source>
        <dbReference type="Proteomes" id="UP000462055"/>
    </source>
</evidence>
<dbReference type="PANTHER" id="PTHR47235">
    <property type="entry name" value="BLR6548 PROTEIN"/>
    <property type="match status" value="1"/>
</dbReference>
<dbReference type="AlphaFoldDB" id="A0A6I4MF91"/>
<gene>
    <name evidence="5" type="ORF">F8568_021450</name>
</gene>
<dbReference type="PANTHER" id="PTHR47235:SF1">
    <property type="entry name" value="BLR6548 PROTEIN"/>
    <property type="match status" value="1"/>
</dbReference>
<name>A0A6I4MF91_9ACTN</name>
<comment type="similarity">
    <text evidence="1">Belongs to the leucine-binding protein family.</text>
</comment>
<feature type="chain" id="PRO_5038995153" evidence="3">
    <location>
        <begin position="32"/>
        <end position="439"/>
    </location>
</feature>